<dbReference type="InterPro" id="IPR036020">
    <property type="entry name" value="WW_dom_sf"/>
</dbReference>
<dbReference type="InterPro" id="IPR051583">
    <property type="entry name" value="YAP1"/>
</dbReference>
<feature type="compositionally biased region" description="Basic and acidic residues" evidence="14">
    <location>
        <begin position="8"/>
        <end position="20"/>
    </location>
</feature>
<keyword evidence="8" id="KW-0965">Cell junction</keyword>
<evidence type="ECO:0000256" key="5">
    <source>
        <dbReference type="ARBA" id="ARBA00022491"/>
    </source>
</evidence>
<comment type="similarity">
    <text evidence="13">Belongs to the YAP1 family.</text>
</comment>
<name>A0A1A9WP76_9MUSC</name>
<feature type="domain" description="WW" evidence="15">
    <location>
        <begin position="331"/>
        <end position="364"/>
    </location>
</feature>
<dbReference type="SMART" id="SM00456">
    <property type="entry name" value="WW"/>
    <property type="match status" value="2"/>
</dbReference>
<dbReference type="GO" id="GO:0070161">
    <property type="term" value="C:anchoring junction"/>
    <property type="evidence" value="ECO:0007669"/>
    <property type="project" value="UniProtKB-SubCell"/>
</dbReference>
<dbReference type="PROSITE" id="PS01159">
    <property type="entry name" value="WW_DOMAIN_1"/>
    <property type="match status" value="2"/>
</dbReference>
<dbReference type="GO" id="GO:0035329">
    <property type="term" value="P:hippo signaling"/>
    <property type="evidence" value="ECO:0007669"/>
    <property type="project" value="TreeGrafter"/>
</dbReference>
<keyword evidence="12" id="KW-0539">Nucleus</keyword>
<evidence type="ECO:0000256" key="10">
    <source>
        <dbReference type="ARBA" id="ARBA00023159"/>
    </source>
</evidence>
<evidence type="ECO:0000256" key="8">
    <source>
        <dbReference type="ARBA" id="ARBA00022949"/>
    </source>
</evidence>
<dbReference type="EnsemblMetazoa" id="GBRI026830-RA">
    <property type="protein sequence ID" value="GBRI026830-PA"/>
    <property type="gene ID" value="GBRI026830"/>
</dbReference>
<keyword evidence="11" id="KW-0804">Transcription</keyword>
<organism evidence="16 17">
    <name type="scientific">Glossina brevipalpis</name>
    <dbReference type="NCBI Taxonomy" id="37001"/>
    <lineage>
        <taxon>Eukaryota</taxon>
        <taxon>Metazoa</taxon>
        <taxon>Ecdysozoa</taxon>
        <taxon>Arthropoda</taxon>
        <taxon>Hexapoda</taxon>
        <taxon>Insecta</taxon>
        <taxon>Pterygota</taxon>
        <taxon>Neoptera</taxon>
        <taxon>Endopterygota</taxon>
        <taxon>Diptera</taxon>
        <taxon>Brachycera</taxon>
        <taxon>Muscomorpha</taxon>
        <taxon>Hippoboscoidea</taxon>
        <taxon>Glossinidae</taxon>
        <taxon>Glossina</taxon>
    </lineage>
</organism>
<proteinExistence type="inferred from homology"/>
<dbReference type="Gene3D" id="6.20.430.10">
    <property type="match status" value="1"/>
</dbReference>
<dbReference type="InterPro" id="IPR001202">
    <property type="entry name" value="WW_dom"/>
</dbReference>
<evidence type="ECO:0000256" key="7">
    <source>
        <dbReference type="ARBA" id="ARBA00022737"/>
    </source>
</evidence>
<protein>
    <recommendedName>
        <fullName evidence="15">WW domain-containing protein</fullName>
    </recommendedName>
</protein>
<dbReference type="GO" id="GO:0003713">
    <property type="term" value="F:transcription coactivator activity"/>
    <property type="evidence" value="ECO:0007669"/>
    <property type="project" value="TreeGrafter"/>
</dbReference>
<feature type="region of interest" description="Disordered" evidence="14">
    <location>
        <begin position="1"/>
        <end position="30"/>
    </location>
</feature>
<comment type="subcellular location">
    <subcellularLocation>
        <location evidence="2">Cell junction</location>
    </subcellularLocation>
    <subcellularLocation>
        <location evidence="3">Cytoplasm</location>
    </subcellularLocation>
    <subcellularLocation>
        <location evidence="1">Nucleus</location>
    </subcellularLocation>
</comment>
<feature type="compositionally biased region" description="Polar residues" evidence="14">
    <location>
        <begin position="82"/>
        <end position="95"/>
    </location>
</feature>
<dbReference type="GO" id="GO:0005634">
    <property type="term" value="C:nucleus"/>
    <property type="evidence" value="ECO:0007669"/>
    <property type="project" value="UniProtKB-SubCell"/>
</dbReference>
<dbReference type="GO" id="GO:0045944">
    <property type="term" value="P:positive regulation of transcription by RNA polymerase II"/>
    <property type="evidence" value="ECO:0007669"/>
    <property type="project" value="TreeGrafter"/>
</dbReference>
<dbReference type="PANTHER" id="PTHR17616:SF8">
    <property type="entry name" value="TRANSCRIPTIONAL COACTIVATOR YORKIE"/>
    <property type="match status" value="1"/>
</dbReference>
<dbReference type="PANTHER" id="PTHR17616">
    <property type="entry name" value="YES-ASSOCIATED PROTEIN YAP1 FAMILY MEMBER"/>
    <property type="match status" value="1"/>
</dbReference>
<evidence type="ECO:0000256" key="3">
    <source>
        <dbReference type="ARBA" id="ARBA00004496"/>
    </source>
</evidence>
<keyword evidence="10" id="KW-0010">Activator</keyword>
<keyword evidence="5" id="KW-0678">Repressor</keyword>
<dbReference type="FunFam" id="2.20.70.10:FF:000012">
    <property type="entry name" value="transcriptional coactivator YAP1 isoform X2"/>
    <property type="match status" value="1"/>
</dbReference>
<dbReference type="Proteomes" id="UP000091820">
    <property type="component" value="Unassembled WGS sequence"/>
</dbReference>
<dbReference type="FunFam" id="2.20.70.10:FF:000019">
    <property type="entry name" value="Putative transcriptional coactivator YAP1"/>
    <property type="match status" value="1"/>
</dbReference>
<keyword evidence="7" id="KW-0677">Repeat</keyword>
<evidence type="ECO:0000256" key="1">
    <source>
        <dbReference type="ARBA" id="ARBA00004123"/>
    </source>
</evidence>
<evidence type="ECO:0000256" key="14">
    <source>
        <dbReference type="SAM" id="MobiDB-lite"/>
    </source>
</evidence>
<dbReference type="SUPFAM" id="SSF51045">
    <property type="entry name" value="WW domain"/>
    <property type="match status" value="2"/>
</dbReference>
<feature type="compositionally biased region" description="Polar residues" evidence="14">
    <location>
        <begin position="156"/>
        <end position="167"/>
    </location>
</feature>
<evidence type="ECO:0000256" key="11">
    <source>
        <dbReference type="ARBA" id="ARBA00023163"/>
    </source>
</evidence>
<feature type="compositionally biased region" description="Low complexity" evidence="14">
    <location>
        <begin position="122"/>
        <end position="136"/>
    </location>
</feature>
<dbReference type="VEuPathDB" id="VectorBase:GBRI026830"/>
<sequence>MSLSKSSANDENKCSVKTDDSSTTAKTSNNLVVRINQDSDENLQALFDSVLNPSESKRPLQVPFRMRKLPNSFFNPPAASPKSPTVSHSRANSVDSAYDCGSQPNINQASVATSLSDLQSTTAVVQQPTATTITQQQPPPPPPETQRLQICHSRAHSSPASLQQSYNLHGGNISDDATTTFIQQQQQPQGDGTAATVTGTGFTNNMVGFTAAAAAAGLNANSIIGLVNQANAAGATGAGGPLQTYHMKQRSYDVISPIQLQNELGPLPPGWEQAKTNDGQIYYLNHTTKTTQWEDPRIQFKQQQALNAAANARLNNKTAGNAASLLNGDLGPLPEGWEQALTETGDVYFINHIDRTTSWNDPRIPLLFQKAVKAKNEMSWVNAVEMDKDNDIFKQKTVQKPLNKHNVSLHMDPFLSGDNHARQESSDSGLSLSSNSFAVNNDFITHMDNSMDCISENGSIIDNLDTTLQLNDNICMLNDVLNSPSTKPDNLEWYKLN</sequence>
<dbReference type="AlphaFoldDB" id="A0A1A9WP76"/>
<dbReference type="Pfam" id="PF00397">
    <property type="entry name" value="WW"/>
    <property type="match status" value="2"/>
</dbReference>
<evidence type="ECO:0000256" key="9">
    <source>
        <dbReference type="ARBA" id="ARBA00023015"/>
    </source>
</evidence>
<reference evidence="16" key="2">
    <citation type="submission" date="2020-05" db="UniProtKB">
        <authorList>
            <consortium name="EnsemblMetazoa"/>
        </authorList>
    </citation>
    <scope>IDENTIFICATION</scope>
    <source>
        <strain evidence="16">IAEA</strain>
    </source>
</reference>
<evidence type="ECO:0000313" key="16">
    <source>
        <dbReference type="EnsemblMetazoa" id="GBRI026830-PA"/>
    </source>
</evidence>
<evidence type="ECO:0000256" key="12">
    <source>
        <dbReference type="ARBA" id="ARBA00023242"/>
    </source>
</evidence>
<reference evidence="17" key="1">
    <citation type="submission" date="2014-03" db="EMBL/GenBank/DDBJ databases">
        <authorList>
            <person name="Aksoy S."/>
            <person name="Warren W."/>
            <person name="Wilson R.K."/>
        </authorList>
    </citation>
    <scope>NUCLEOTIDE SEQUENCE [LARGE SCALE GENOMIC DNA]</scope>
    <source>
        <strain evidence="17">IAEA</strain>
    </source>
</reference>
<keyword evidence="9" id="KW-0805">Transcription regulation</keyword>
<dbReference type="InterPro" id="IPR053819">
    <property type="entry name" value="TEADIR3_omega_loop"/>
</dbReference>
<evidence type="ECO:0000313" key="17">
    <source>
        <dbReference type="Proteomes" id="UP000091820"/>
    </source>
</evidence>
<evidence type="ECO:0000256" key="6">
    <source>
        <dbReference type="ARBA" id="ARBA00022553"/>
    </source>
</evidence>
<dbReference type="Pfam" id="PF15238">
    <property type="entry name" value="TEADIR3"/>
    <property type="match status" value="1"/>
</dbReference>
<dbReference type="PROSITE" id="PS50020">
    <property type="entry name" value="WW_DOMAIN_2"/>
    <property type="match status" value="2"/>
</dbReference>
<evidence type="ECO:0000256" key="13">
    <source>
        <dbReference type="ARBA" id="ARBA00038057"/>
    </source>
</evidence>
<evidence type="ECO:0000259" key="15">
    <source>
        <dbReference type="PROSITE" id="PS50020"/>
    </source>
</evidence>
<dbReference type="STRING" id="37001.A0A1A9WP76"/>
<dbReference type="GO" id="GO:0005737">
    <property type="term" value="C:cytoplasm"/>
    <property type="evidence" value="ECO:0007669"/>
    <property type="project" value="UniProtKB-SubCell"/>
</dbReference>
<dbReference type="Gene3D" id="2.20.70.10">
    <property type="match status" value="2"/>
</dbReference>
<keyword evidence="17" id="KW-1185">Reference proteome</keyword>
<evidence type="ECO:0000256" key="2">
    <source>
        <dbReference type="ARBA" id="ARBA00004282"/>
    </source>
</evidence>
<keyword evidence="6" id="KW-0597">Phosphoprotein</keyword>
<feature type="region of interest" description="Disordered" evidence="14">
    <location>
        <begin position="122"/>
        <end position="174"/>
    </location>
</feature>
<dbReference type="CDD" id="cd00201">
    <property type="entry name" value="WW"/>
    <property type="match status" value="2"/>
</dbReference>
<feature type="domain" description="WW" evidence="15">
    <location>
        <begin position="265"/>
        <end position="298"/>
    </location>
</feature>
<evidence type="ECO:0000256" key="4">
    <source>
        <dbReference type="ARBA" id="ARBA00022490"/>
    </source>
</evidence>
<feature type="region of interest" description="Disordered" evidence="14">
    <location>
        <begin position="73"/>
        <end position="97"/>
    </location>
</feature>
<keyword evidence="4" id="KW-0963">Cytoplasm</keyword>
<accession>A0A1A9WP76</accession>